<name>U5DL50_9CHRO</name>
<feature type="transmembrane region" description="Helical" evidence="1">
    <location>
        <begin position="44"/>
        <end position="64"/>
    </location>
</feature>
<evidence type="ECO:0000313" key="3">
    <source>
        <dbReference type="Proteomes" id="UP000016960"/>
    </source>
</evidence>
<organism evidence="2 3">
    <name type="scientific">Rubidibacter lacunae KORDI 51-2</name>
    <dbReference type="NCBI Taxonomy" id="582515"/>
    <lineage>
        <taxon>Bacteria</taxon>
        <taxon>Bacillati</taxon>
        <taxon>Cyanobacteriota</taxon>
        <taxon>Cyanophyceae</taxon>
        <taxon>Oscillatoriophycideae</taxon>
        <taxon>Chroococcales</taxon>
        <taxon>Aphanothecaceae</taxon>
        <taxon>Rubidibacter</taxon>
    </lineage>
</organism>
<dbReference type="STRING" id="582515.KR51_00009430"/>
<evidence type="ECO:0000313" key="2">
    <source>
        <dbReference type="EMBL" id="ERN42416.1"/>
    </source>
</evidence>
<dbReference type="InParanoid" id="U5DL50"/>
<keyword evidence="3" id="KW-1185">Reference proteome</keyword>
<dbReference type="RefSeq" id="WP_022605162.1">
    <property type="nucleotide sequence ID" value="NZ_ASSJ01000021.1"/>
</dbReference>
<gene>
    <name evidence="2" type="ORF">KR51_00009430</name>
</gene>
<dbReference type="eggNOG" id="ENOG502ZY99">
    <property type="taxonomic scope" value="Bacteria"/>
</dbReference>
<dbReference type="Proteomes" id="UP000016960">
    <property type="component" value="Unassembled WGS sequence"/>
</dbReference>
<dbReference type="PANTHER" id="PTHR34214">
    <property type="match status" value="1"/>
</dbReference>
<sequence length="169" mass="18899">MEPLPTTNCPVPCEQQPLQEYEQMRGAWLFCWATLEGSAYWRKLGWVWAWGWVAAGPIAATSFAPNSNPLHFTLCASGGAAAFVLLLLLRLYTGWSYIDNRLSCQSVSYEESGWYDGQTWEKPPEVLVRDRLVADYQVRPLLKRLRATLAVLLSIAAIAGAAWVLVPLP</sequence>
<protein>
    <submittedName>
        <fullName evidence="2">Uncharacterized protein</fullName>
    </submittedName>
</protein>
<dbReference type="AlphaFoldDB" id="U5DL50"/>
<comment type="caution">
    <text evidence="2">The sequence shown here is derived from an EMBL/GenBank/DDBJ whole genome shotgun (WGS) entry which is preliminary data.</text>
</comment>
<accession>U5DL50</accession>
<dbReference type="OrthoDB" id="462081at2"/>
<keyword evidence="1" id="KW-1133">Transmembrane helix</keyword>
<dbReference type="PANTHER" id="PTHR34214:SF3">
    <property type="entry name" value="PROTEIN CONSERVED IN THE GREEN LINEAGE AND DIATOMS 27, CHLOROPLASTIC"/>
    <property type="match status" value="1"/>
</dbReference>
<dbReference type="InterPro" id="IPR009631">
    <property type="entry name" value="CGLD27-like"/>
</dbReference>
<dbReference type="EMBL" id="ASSJ01000021">
    <property type="protein sequence ID" value="ERN42416.1"/>
    <property type="molecule type" value="Genomic_DNA"/>
</dbReference>
<keyword evidence="1" id="KW-0472">Membrane</keyword>
<feature type="transmembrane region" description="Helical" evidence="1">
    <location>
        <begin position="70"/>
        <end position="92"/>
    </location>
</feature>
<evidence type="ECO:0000256" key="1">
    <source>
        <dbReference type="SAM" id="Phobius"/>
    </source>
</evidence>
<dbReference type="PATRIC" id="fig|582515.4.peg.1051"/>
<proteinExistence type="predicted"/>
<reference evidence="2 3" key="1">
    <citation type="submission" date="2013-05" db="EMBL/GenBank/DDBJ databases">
        <title>Draft genome sequence of Rubidibacter lacunae KORDI 51-2.</title>
        <authorList>
            <person name="Choi D.H."/>
            <person name="Noh J.H."/>
            <person name="Kwon K.-K."/>
            <person name="Lee J.-H."/>
            <person name="Ryu J.-Y."/>
        </authorList>
    </citation>
    <scope>NUCLEOTIDE SEQUENCE [LARGE SCALE GENOMIC DNA]</scope>
    <source>
        <strain evidence="2 3">KORDI 51-2</strain>
    </source>
</reference>
<keyword evidence="1" id="KW-0812">Transmembrane</keyword>
<feature type="transmembrane region" description="Helical" evidence="1">
    <location>
        <begin position="147"/>
        <end position="166"/>
    </location>
</feature>
<dbReference type="Pfam" id="PF06799">
    <property type="entry name" value="CGLD27-like"/>
    <property type="match status" value="1"/>
</dbReference>